<organism evidence="1 2">
    <name type="scientific">Salmonella enterica subsp. enterica serovar Bovismorbificans</name>
    <dbReference type="NCBI Taxonomy" id="58097"/>
    <lineage>
        <taxon>Bacteria</taxon>
        <taxon>Pseudomonadati</taxon>
        <taxon>Pseudomonadota</taxon>
        <taxon>Gammaproteobacteria</taxon>
        <taxon>Enterobacterales</taxon>
        <taxon>Enterobacteriaceae</taxon>
        <taxon>Salmonella</taxon>
    </lineage>
</organism>
<reference evidence="1 2" key="1">
    <citation type="submission" date="2015-03" db="EMBL/GenBank/DDBJ databases">
        <authorList>
            <consortium name="Pathogen Informatics"/>
        </authorList>
    </citation>
    <scope>NUCLEOTIDE SEQUENCE [LARGE SCALE GENOMIC DNA]</scope>
    <source>
        <strain evidence="1 2">D4891</strain>
    </source>
</reference>
<gene>
    <name evidence="1" type="ORF">ERS008207_03239</name>
</gene>
<evidence type="ECO:0000313" key="2">
    <source>
        <dbReference type="Proteomes" id="UP000042394"/>
    </source>
</evidence>
<proteinExistence type="predicted"/>
<name>A0A655DHW9_SALET</name>
<protein>
    <submittedName>
        <fullName evidence="1">Uncharacterized protein</fullName>
    </submittedName>
</protein>
<dbReference type="Proteomes" id="UP000042394">
    <property type="component" value="Unassembled WGS sequence"/>
</dbReference>
<evidence type="ECO:0000313" key="1">
    <source>
        <dbReference type="EMBL" id="CNU68358.1"/>
    </source>
</evidence>
<sequence length="59" mass="6735">MKTRGVEIRQFVANSHQPGNLRRRKLAGLLNKLLAVIQQLRLGIAGRGQRALIIKRFCR</sequence>
<accession>A0A655DHW9</accession>
<dbReference type="EMBL" id="CQPD01000035">
    <property type="protein sequence ID" value="CNU68358.1"/>
    <property type="molecule type" value="Genomic_DNA"/>
</dbReference>
<dbReference type="AlphaFoldDB" id="A0A655DHW9"/>